<dbReference type="PANTHER" id="PTHR42693:SF33">
    <property type="entry name" value="ARYLSULFATASE"/>
    <property type="match status" value="1"/>
</dbReference>
<evidence type="ECO:0000313" key="2">
    <source>
        <dbReference type="EMBL" id="KAB0480482.1"/>
    </source>
</evidence>
<dbReference type="EMBL" id="VZPU01000108">
    <property type="protein sequence ID" value="KAB0480482.1"/>
    <property type="molecule type" value="Genomic_DNA"/>
</dbReference>
<dbReference type="Gene3D" id="3.40.720.10">
    <property type="entry name" value="Alkaline Phosphatase, subunit A"/>
    <property type="match status" value="1"/>
</dbReference>
<feature type="non-terminal residue" evidence="2">
    <location>
        <position position="155"/>
    </location>
</feature>
<dbReference type="SUPFAM" id="SSF53649">
    <property type="entry name" value="Alkaline phosphatase-like"/>
    <property type="match status" value="1"/>
</dbReference>
<comment type="similarity">
    <text evidence="1">Belongs to the sulfatase family.</text>
</comment>
<feature type="non-terminal residue" evidence="2">
    <location>
        <position position="1"/>
    </location>
</feature>
<dbReference type="PANTHER" id="PTHR42693">
    <property type="entry name" value="ARYLSULFATASE FAMILY MEMBER"/>
    <property type="match status" value="1"/>
</dbReference>
<dbReference type="InterPro" id="IPR050738">
    <property type="entry name" value="Sulfatase"/>
</dbReference>
<name>A0A643CXJ2_PSEVA</name>
<evidence type="ECO:0000256" key="1">
    <source>
        <dbReference type="ARBA" id="ARBA00008779"/>
    </source>
</evidence>
<reference evidence="2" key="1">
    <citation type="submission" date="2019-09" db="EMBL/GenBank/DDBJ databases">
        <title>Draft genome sequences of 48 bacterial type strains from the CCUG.</title>
        <authorList>
            <person name="Tunovic T."/>
            <person name="Pineiro-Iglesias B."/>
            <person name="Unosson C."/>
            <person name="Inganas E."/>
            <person name="Ohlen M."/>
            <person name="Cardew S."/>
            <person name="Jensie-Markopoulos S."/>
            <person name="Salva-Serra F."/>
            <person name="Jaen-Luchoro D."/>
            <person name="Karlsson R."/>
            <person name="Svensson-Stadler L."/>
            <person name="Chun J."/>
            <person name="Moore E."/>
        </authorList>
    </citation>
    <scope>NUCLEOTIDE SEQUENCE</scope>
    <source>
        <strain evidence="2">CCUG 49675</strain>
    </source>
</reference>
<sequence length="155" mass="17292">EGATTAPAIVKLPYQTQAQATHHGFASVLDVFPTVLDYANIAVPQGQYKGRQVNTPSGYSWKPLLENKAQAIRPVNFSFADELHGNKYARQGDWKVVLQDNPATLGTGNWELYNLKNDRGETQNLAQSNPAKLQELVDVYNKYTQQNGVKEYNPQ</sequence>
<dbReference type="GO" id="GO:0004065">
    <property type="term" value="F:arylsulfatase activity"/>
    <property type="evidence" value="ECO:0007669"/>
    <property type="project" value="TreeGrafter"/>
</dbReference>
<dbReference type="Gene3D" id="3.30.1120.10">
    <property type="match status" value="1"/>
</dbReference>
<protein>
    <submittedName>
        <fullName evidence="2">Arylsulfatase</fullName>
    </submittedName>
</protein>
<proteinExistence type="inferred from homology"/>
<gene>
    <name evidence="2" type="ORF">F7R09_30390</name>
</gene>
<organism evidence="2">
    <name type="scientific">Pseudomonas vancouverensis</name>
    <dbReference type="NCBI Taxonomy" id="95300"/>
    <lineage>
        <taxon>Bacteria</taxon>
        <taxon>Pseudomonadati</taxon>
        <taxon>Pseudomonadota</taxon>
        <taxon>Gammaproteobacteria</taxon>
        <taxon>Pseudomonadales</taxon>
        <taxon>Pseudomonadaceae</taxon>
        <taxon>Pseudomonas</taxon>
    </lineage>
</organism>
<dbReference type="InterPro" id="IPR017850">
    <property type="entry name" value="Alkaline_phosphatase_core_sf"/>
</dbReference>
<comment type="caution">
    <text evidence="2">The sequence shown here is derived from an EMBL/GenBank/DDBJ whole genome shotgun (WGS) entry which is preliminary data.</text>
</comment>
<accession>A0A643CXJ2</accession>
<dbReference type="AlphaFoldDB" id="A0A643CXJ2"/>